<evidence type="ECO:0000256" key="1">
    <source>
        <dbReference type="SAM" id="MobiDB-lite"/>
    </source>
</evidence>
<keyword evidence="3" id="KW-1185">Reference proteome</keyword>
<feature type="compositionally biased region" description="Polar residues" evidence="1">
    <location>
        <begin position="269"/>
        <end position="282"/>
    </location>
</feature>
<name>A0A6A6MYF6_HEVBR</name>
<organism evidence="2 3">
    <name type="scientific">Hevea brasiliensis</name>
    <name type="common">Para rubber tree</name>
    <name type="synonym">Siphonia brasiliensis</name>
    <dbReference type="NCBI Taxonomy" id="3981"/>
    <lineage>
        <taxon>Eukaryota</taxon>
        <taxon>Viridiplantae</taxon>
        <taxon>Streptophyta</taxon>
        <taxon>Embryophyta</taxon>
        <taxon>Tracheophyta</taxon>
        <taxon>Spermatophyta</taxon>
        <taxon>Magnoliopsida</taxon>
        <taxon>eudicotyledons</taxon>
        <taxon>Gunneridae</taxon>
        <taxon>Pentapetalae</taxon>
        <taxon>rosids</taxon>
        <taxon>fabids</taxon>
        <taxon>Malpighiales</taxon>
        <taxon>Euphorbiaceae</taxon>
        <taxon>Crotonoideae</taxon>
        <taxon>Micrandreae</taxon>
        <taxon>Hevea</taxon>
    </lineage>
</organism>
<comment type="caution">
    <text evidence="2">The sequence shown here is derived from an EMBL/GenBank/DDBJ whole genome shotgun (WGS) entry which is preliminary data.</text>
</comment>
<feature type="region of interest" description="Disordered" evidence="1">
    <location>
        <begin position="269"/>
        <end position="297"/>
    </location>
</feature>
<feature type="region of interest" description="Disordered" evidence="1">
    <location>
        <begin position="230"/>
        <end position="256"/>
    </location>
</feature>
<sequence length="499" mass="55345">MFAKARKKNLNIEERKTAKKDVEESKAPEEDFLDSTTLSVPETPSPAPAVLKAKQTIPEDQQRELFKWILEEKRKVKPKDQQEKKRIDEEKAILKQFIRAKAIPIVETRLVIEKGVWDDIFPFEGGGHVHMKLQFVLNEEDRQRIRIMRESALRKKHDELLNSELRSPTHATTVGSNVAPSLMFNHDVSGKSGPKDVEGTHFTNDPSRIIYSEEASFLGSSGSVVAAKNQAPAELKADEANDPEKRSPLEKTPGKIRNMISAFENSLNQDMRPTPIKSQSSKTTHRTGDVQQASTHIRKREEQIGFVRALAGSTSSHETGQLEELRAGRIQAKGKKKDLKDKVKVMHKVDIQEANTSSEKLARASTGERASVSGRMLIEKGIHLLSNLFARRRHSGGNPLKQKNGKGIQAEVLQDANIQAGGTQIMDLMRSGHAEEKGQLGQMSYPIAENGREICVPGGTDIQGKAGDETSPSQRHKESIIEGSTDAETSRGPIGQTEM</sequence>
<dbReference type="EMBL" id="JAAGAX010000003">
    <property type="protein sequence ID" value="KAF2318147.1"/>
    <property type="molecule type" value="Genomic_DNA"/>
</dbReference>
<proteinExistence type="predicted"/>
<evidence type="ECO:0000313" key="3">
    <source>
        <dbReference type="Proteomes" id="UP000467840"/>
    </source>
</evidence>
<feature type="compositionally biased region" description="Basic and acidic residues" evidence="1">
    <location>
        <begin position="235"/>
        <end position="253"/>
    </location>
</feature>
<feature type="region of interest" description="Disordered" evidence="1">
    <location>
        <begin position="1"/>
        <end position="47"/>
    </location>
</feature>
<dbReference type="AlphaFoldDB" id="A0A6A6MYF6"/>
<dbReference type="PANTHER" id="PTHR36810">
    <property type="entry name" value="BNACNNG47150D PROTEIN"/>
    <property type="match status" value="1"/>
</dbReference>
<dbReference type="Proteomes" id="UP000467840">
    <property type="component" value="Chromosome 10"/>
</dbReference>
<gene>
    <name evidence="2" type="ORF">GH714_001141</name>
</gene>
<feature type="region of interest" description="Disordered" evidence="1">
    <location>
        <begin position="456"/>
        <end position="499"/>
    </location>
</feature>
<accession>A0A6A6MYF6</accession>
<protein>
    <submittedName>
        <fullName evidence="2">Uncharacterized protein</fullName>
    </submittedName>
</protein>
<feature type="compositionally biased region" description="Basic and acidic residues" evidence="1">
    <location>
        <begin position="10"/>
        <end position="29"/>
    </location>
</feature>
<dbReference type="PANTHER" id="PTHR36810:SF1">
    <property type="entry name" value="OS05G0232200 PROTEIN"/>
    <property type="match status" value="1"/>
</dbReference>
<evidence type="ECO:0000313" key="2">
    <source>
        <dbReference type="EMBL" id="KAF2318147.1"/>
    </source>
</evidence>
<reference evidence="2 3" key="1">
    <citation type="journal article" date="2020" name="Mol. Plant">
        <title>The Chromosome-Based Rubber Tree Genome Provides New Insights into Spurge Genome Evolution and Rubber Biosynthesis.</title>
        <authorList>
            <person name="Liu J."/>
            <person name="Shi C."/>
            <person name="Shi C.C."/>
            <person name="Li W."/>
            <person name="Zhang Q.J."/>
            <person name="Zhang Y."/>
            <person name="Li K."/>
            <person name="Lu H.F."/>
            <person name="Shi C."/>
            <person name="Zhu S.T."/>
            <person name="Xiao Z.Y."/>
            <person name="Nan H."/>
            <person name="Yue Y."/>
            <person name="Zhu X.G."/>
            <person name="Wu Y."/>
            <person name="Hong X.N."/>
            <person name="Fan G.Y."/>
            <person name="Tong Y."/>
            <person name="Zhang D."/>
            <person name="Mao C.L."/>
            <person name="Liu Y.L."/>
            <person name="Hao S.J."/>
            <person name="Liu W.Q."/>
            <person name="Lv M.Q."/>
            <person name="Zhang H.B."/>
            <person name="Liu Y."/>
            <person name="Hu-Tang G.R."/>
            <person name="Wang J.P."/>
            <person name="Wang J.H."/>
            <person name="Sun Y.H."/>
            <person name="Ni S.B."/>
            <person name="Chen W.B."/>
            <person name="Zhang X.C."/>
            <person name="Jiao Y.N."/>
            <person name="Eichler E.E."/>
            <person name="Li G.H."/>
            <person name="Liu X."/>
            <person name="Gao L.Z."/>
        </authorList>
    </citation>
    <scope>NUCLEOTIDE SEQUENCE [LARGE SCALE GENOMIC DNA]</scope>
    <source>
        <strain evidence="3">cv. GT1</strain>
        <tissue evidence="2">Leaf</tissue>
    </source>
</reference>